<comment type="caution">
    <text evidence="3">The sequence shown here is derived from an EMBL/GenBank/DDBJ whole genome shotgun (WGS) entry which is preliminary data.</text>
</comment>
<dbReference type="RefSeq" id="WP_205182493.1">
    <property type="nucleotide sequence ID" value="NZ_JAFBFC010000001.1"/>
</dbReference>
<dbReference type="EMBL" id="JAFBFC010000001">
    <property type="protein sequence ID" value="MBM7701278.1"/>
    <property type="molecule type" value="Genomic_DNA"/>
</dbReference>
<organism evidence="3 4">
    <name type="scientific">Priestia iocasae</name>
    <dbReference type="NCBI Taxonomy" id="2291674"/>
    <lineage>
        <taxon>Bacteria</taxon>
        <taxon>Bacillati</taxon>
        <taxon>Bacillota</taxon>
        <taxon>Bacilli</taxon>
        <taxon>Bacillales</taxon>
        <taxon>Bacillaceae</taxon>
        <taxon>Priestia</taxon>
    </lineage>
</organism>
<reference evidence="3 4" key="1">
    <citation type="submission" date="2021-01" db="EMBL/GenBank/DDBJ databases">
        <title>Genomic Encyclopedia of Type Strains, Phase IV (KMG-IV): sequencing the most valuable type-strain genomes for metagenomic binning, comparative biology and taxonomic classification.</title>
        <authorList>
            <person name="Goeker M."/>
        </authorList>
    </citation>
    <scope>NUCLEOTIDE SEQUENCE [LARGE SCALE GENOMIC DNA]</scope>
    <source>
        <strain evidence="3 4">DSM 104297</strain>
    </source>
</reference>
<proteinExistence type="predicted"/>
<evidence type="ECO:0000256" key="1">
    <source>
        <dbReference type="SAM" id="MobiDB-lite"/>
    </source>
</evidence>
<evidence type="ECO:0000313" key="3">
    <source>
        <dbReference type="EMBL" id="MBM7701278.1"/>
    </source>
</evidence>
<keyword evidence="4" id="KW-1185">Reference proteome</keyword>
<accession>A0ABS2QPA4</accession>
<evidence type="ECO:0000256" key="2">
    <source>
        <dbReference type="SAM" id="SignalP"/>
    </source>
</evidence>
<sequence length="403" mass="44464">MKNRKSLTLFASVLVAGGVLAGCNTSTEKAEEKPAAEEQVEETEAEEETQEEATTEQATAAEEIKAFQDIKAQTEKSKEGQEVDWEQVSTLYNDHLKTAVNQLNGEYDQAIEAAISGGQSGELEALIAHQLIDKTTQAYFYQKQKRLHQDVIAALEAKDTDAANASFEELKAVVNDIIVPTAEKRDGYYELTGEASLVENINNGLKTQEEALANNDVDSYKIYTQLTDKSVYRSYYLAANSYAEKIEAAVKEGKEEIELQNMQAEAWGFLQAIKESLSGGDEAAATRLNELFTLNTTNPADIKADEVNSLFVKAIVGKVKSYHEKAPVELDNGNVTEAQVKALEGNMFLKAIEIQGKEKLGEEKYAETMKQAEAWFNAIAENNKEEAATQSEQILMTLETLTK</sequence>
<gene>
    <name evidence="3" type="ORF">JOC83_000104</name>
</gene>
<feature type="region of interest" description="Disordered" evidence="1">
    <location>
        <begin position="24"/>
        <end position="58"/>
    </location>
</feature>
<feature type="signal peptide" evidence="2">
    <location>
        <begin position="1"/>
        <end position="21"/>
    </location>
</feature>
<keyword evidence="2" id="KW-0732">Signal</keyword>
<protein>
    <submittedName>
        <fullName evidence="3">Nucleic acid-binding Zn-ribbon protein</fullName>
    </submittedName>
</protein>
<evidence type="ECO:0000313" key="4">
    <source>
        <dbReference type="Proteomes" id="UP000809829"/>
    </source>
</evidence>
<feature type="chain" id="PRO_5046227860" evidence="2">
    <location>
        <begin position="22"/>
        <end position="403"/>
    </location>
</feature>
<feature type="compositionally biased region" description="Acidic residues" evidence="1">
    <location>
        <begin position="38"/>
        <end position="54"/>
    </location>
</feature>
<name>A0ABS2QPA4_9BACI</name>
<dbReference type="PROSITE" id="PS51257">
    <property type="entry name" value="PROKAR_LIPOPROTEIN"/>
    <property type="match status" value="1"/>
</dbReference>
<dbReference type="Proteomes" id="UP000809829">
    <property type="component" value="Unassembled WGS sequence"/>
</dbReference>